<dbReference type="Proteomes" id="UP000256324">
    <property type="component" value="Unassembled WGS sequence"/>
</dbReference>
<gene>
    <name evidence="2" type="ORF">CP880_09695</name>
</gene>
<accession>A0ABX9I9B1</accession>
<dbReference type="InterPro" id="IPR050282">
    <property type="entry name" value="Cycloisomerase_2"/>
</dbReference>
<dbReference type="InterPro" id="IPR015943">
    <property type="entry name" value="WD40/YVTN_repeat-like_dom_sf"/>
</dbReference>
<dbReference type="RefSeq" id="WP_115939318.1">
    <property type="nucleotide sequence ID" value="NZ_PCZS01000003.1"/>
</dbReference>
<dbReference type="PANTHER" id="PTHR30344">
    <property type="entry name" value="6-PHOSPHOGLUCONOLACTONASE-RELATED"/>
    <property type="match status" value="1"/>
</dbReference>
<evidence type="ECO:0000313" key="2">
    <source>
        <dbReference type="EMBL" id="REB68712.1"/>
    </source>
</evidence>
<organism evidence="2 3">
    <name type="scientific">Cutibacterium namnetense</name>
    <dbReference type="NCBI Taxonomy" id="1574624"/>
    <lineage>
        <taxon>Bacteria</taxon>
        <taxon>Bacillati</taxon>
        <taxon>Actinomycetota</taxon>
        <taxon>Actinomycetes</taxon>
        <taxon>Propionibacteriales</taxon>
        <taxon>Propionibacteriaceae</taxon>
        <taxon>Cutibacterium</taxon>
    </lineage>
</organism>
<evidence type="ECO:0000256" key="1">
    <source>
        <dbReference type="ARBA" id="ARBA00005564"/>
    </source>
</evidence>
<dbReference type="SUPFAM" id="SSF50974">
    <property type="entry name" value="Nitrous oxide reductase, N-terminal domain"/>
    <property type="match status" value="1"/>
</dbReference>
<reference evidence="2 3" key="1">
    <citation type="submission" date="2017-09" db="EMBL/GenBank/DDBJ databases">
        <authorList>
            <person name="Bumgarner R.E."/>
        </authorList>
    </citation>
    <scope>NUCLEOTIDE SEQUENCE [LARGE SCALE GENOMIC DNA]</scope>
    <source>
        <strain evidence="2 3">T34998</strain>
    </source>
</reference>
<protein>
    <submittedName>
        <fullName evidence="2">Carboxy-cis,cis-muconate cyclase</fullName>
    </submittedName>
</protein>
<dbReference type="PANTHER" id="PTHR30344:SF1">
    <property type="entry name" value="6-PHOSPHOGLUCONOLACTONASE"/>
    <property type="match status" value="1"/>
</dbReference>
<keyword evidence="3" id="KW-1185">Reference proteome</keyword>
<evidence type="ECO:0000313" key="3">
    <source>
        <dbReference type="Proteomes" id="UP000256324"/>
    </source>
</evidence>
<proteinExistence type="inferred from homology"/>
<name>A0ABX9I9B1_9ACTN</name>
<dbReference type="Gene3D" id="2.130.10.10">
    <property type="entry name" value="YVTN repeat-like/Quinoprotein amine dehydrogenase"/>
    <property type="match status" value="1"/>
</dbReference>
<dbReference type="InterPro" id="IPR019405">
    <property type="entry name" value="Lactonase_7-beta_prop"/>
</dbReference>
<comment type="caution">
    <text evidence="2">The sequence shown here is derived from an EMBL/GenBank/DDBJ whole genome shotgun (WGS) entry which is preliminary data.</text>
</comment>
<dbReference type="InterPro" id="IPR011045">
    <property type="entry name" value="N2O_reductase_N"/>
</dbReference>
<sequence length="358" mass="38328">MAVTPVLACYRTSDAAVGGITAWQLTTGPSGPRTDVVGSCPLGDASWVTPLYDLVVVLCERDGTLCVVRPGRGFQVVATVLLNGQCPCHGAIDPTGRLMAVADYASGQVEFVDLSDPTQPTIQSVLSLGQGSVFPGPVADRQEGPHPHQVTWLDRAHLAVTDLGSDRIYFLRWSEAGPEIIGSLTTPAGCGPRHLTLTEDGRKQILAVDGELSGTVSTWSRPTGQDRWAREWRFVQETASSHWSRTGTRRSTQAPAAPSAIVTTPDGQHFVANRLVGSIGVLEGRFGRLNLIDEFDTTGANPHDITVTTQNDTRVWVALPEEGQIAVHLHSKDTSSWQVETTIDQPGAMRVIVGPTIG</sequence>
<dbReference type="Pfam" id="PF10282">
    <property type="entry name" value="Lactonase"/>
    <property type="match status" value="1"/>
</dbReference>
<comment type="similarity">
    <text evidence="1">Belongs to the cycloisomerase 2 family.</text>
</comment>
<dbReference type="EMBL" id="PCZS01000003">
    <property type="protein sequence ID" value="REB68712.1"/>
    <property type="molecule type" value="Genomic_DNA"/>
</dbReference>